<protein>
    <submittedName>
        <fullName evidence="1">Uncharacterized protein</fullName>
    </submittedName>
</protein>
<dbReference type="EMBL" id="JH431698">
    <property type="status" value="NOT_ANNOTATED_CDS"/>
    <property type="molecule type" value="Genomic_DNA"/>
</dbReference>
<proteinExistence type="predicted"/>
<evidence type="ECO:0000313" key="1">
    <source>
        <dbReference type="EnsemblMetazoa" id="SMAR006418-PA"/>
    </source>
</evidence>
<dbReference type="EnsemblMetazoa" id="SMAR006418-RA">
    <property type="protein sequence ID" value="SMAR006418-PA"/>
    <property type="gene ID" value="SMAR006418"/>
</dbReference>
<accession>T1IYV0</accession>
<organism evidence="1 2">
    <name type="scientific">Strigamia maritima</name>
    <name type="common">European centipede</name>
    <name type="synonym">Geophilus maritimus</name>
    <dbReference type="NCBI Taxonomy" id="126957"/>
    <lineage>
        <taxon>Eukaryota</taxon>
        <taxon>Metazoa</taxon>
        <taxon>Ecdysozoa</taxon>
        <taxon>Arthropoda</taxon>
        <taxon>Myriapoda</taxon>
        <taxon>Chilopoda</taxon>
        <taxon>Pleurostigmophora</taxon>
        <taxon>Geophilomorpha</taxon>
        <taxon>Linotaeniidae</taxon>
        <taxon>Strigamia</taxon>
    </lineage>
</organism>
<reference evidence="1" key="2">
    <citation type="submission" date="2015-02" db="UniProtKB">
        <authorList>
            <consortium name="EnsemblMetazoa"/>
        </authorList>
    </citation>
    <scope>IDENTIFICATION</scope>
</reference>
<name>T1IYV0_STRMM</name>
<keyword evidence="2" id="KW-1185">Reference proteome</keyword>
<sequence>MNYSSFQLRRKLAEFEIIIQLKKLPCKHFFHVECILPRPVRVLCADWSCPQMTLNTKITTKKIYSNFSCGKEEDIKSLHNSMFT</sequence>
<dbReference type="AlphaFoldDB" id="T1IYV0"/>
<reference evidence="2" key="1">
    <citation type="submission" date="2011-05" db="EMBL/GenBank/DDBJ databases">
        <authorList>
            <person name="Richards S.R."/>
            <person name="Qu J."/>
            <person name="Jiang H."/>
            <person name="Jhangiani S.N."/>
            <person name="Agravi P."/>
            <person name="Goodspeed R."/>
            <person name="Gross S."/>
            <person name="Mandapat C."/>
            <person name="Jackson L."/>
            <person name="Mathew T."/>
            <person name="Pu L."/>
            <person name="Thornton R."/>
            <person name="Saada N."/>
            <person name="Wilczek-Boney K.B."/>
            <person name="Lee S."/>
            <person name="Kovar C."/>
            <person name="Wu Y."/>
            <person name="Scherer S.E."/>
            <person name="Worley K.C."/>
            <person name="Muzny D.M."/>
            <person name="Gibbs R."/>
        </authorList>
    </citation>
    <scope>NUCLEOTIDE SEQUENCE</scope>
    <source>
        <strain evidence="2">Brora</strain>
    </source>
</reference>
<dbReference type="HOGENOM" id="CLU_2530327_0_0_1"/>
<dbReference type="Proteomes" id="UP000014500">
    <property type="component" value="Unassembled WGS sequence"/>
</dbReference>
<evidence type="ECO:0000313" key="2">
    <source>
        <dbReference type="Proteomes" id="UP000014500"/>
    </source>
</evidence>